<evidence type="ECO:0000313" key="2">
    <source>
        <dbReference type="EMBL" id="PWV97894.1"/>
    </source>
</evidence>
<feature type="transmembrane region" description="Helical" evidence="1">
    <location>
        <begin position="13"/>
        <end position="34"/>
    </location>
</feature>
<reference evidence="2 3" key="1">
    <citation type="submission" date="2018-05" db="EMBL/GenBank/DDBJ databases">
        <title>Genomic Encyclopedia of Type Strains, Phase III (KMG-III): the genomes of soil and plant-associated and newly described type strains.</title>
        <authorList>
            <person name="Whitman W."/>
        </authorList>
    </citation>
    <scope>NUCLEOTIDE SEQUENCE [LARGE SCALE GENOMIC DNA]</scope>
    <source>
        <strain evidence="2 3">CECT 5696</strain>
    </source>
</reference>
<proteinExistence type="predicted"/>
<dbReference type="AlphaFoldDB" id="A0A2V2YP68"/>
<organism evidence="2 3">
    <name type="scientific">Paenibacillus cellulosilyticus</name>
    <dbReference type="NCBI Taxonomy" id="375489"/>
    <lineage>
        <taxon>Bacteria</taxon>
        <taxon>Bacillati</taxon>
        <taxon>Bacillota</taxon>
        <taxon>Bacilli</taxon>
        <taxon>Bacillales</taxon>
        <taxon>Paenibacillaceae</taxon>
        <taxon>Paenibacillus</taxon>
    </lineage>
</organism>
<accession>A0A2V2YP68</accession>
<dbReference type="RefSeq" id="WP_110045866.1">
    <property type="nucleotide sequence ID" value="NZ_CP054613.1"/>
</dbReference>
<sequence>MENNITYTQIIKIIFRLYASYICISGGISTVILITDFGVNSFEHFYILANGKLLFSNMASLIIGLILYVKAERFAFSVNGAEREVSLCSRELTYMVFCCLQIIFTIFIVKTTIQLLGVTIFFVIKSYSDFDFGELYVFIIPITALMLTIIFRKSSGKLADLFSK</sequence>
<feature type="transmembrane region" description="Helical" evidence="1">
    <location>
        <begin position="135"/>
        <end position="151"/>
    </location>
</feature>
<evidence type="ECO:0000313" key="3">
    <source>
        <dbReference type="Proteomes" id="UP000246635"/>
    </source>
</evidence>
<gene>
    <name evidence="2" type="ORF">DFQ01_12081</name>
</gene>
<keyword evidence="1" id="KW-0812">Transmembrane</keyword>
<keyword evidence="1" id="KW-0472">Membrane</keyword>
<protein>
    <submittedName>
        <fullName evidence="2">Uncharacterized protein</fullName>
    </submittedName>
</protein>
<keyword evidence="3" id="KW-1185">Reference proteome</keyword>
<feature type="transmembrane region" description="Helical" evidence="1">
    <location>
        <begin position="54"/>
        <end position="71"/>
    </location>
</feature>
<dbReference type="Proteomes" id="UP000246635">
    <property type="component" value="Unassembled WGS sequence"/>
</dbReference>
<comment type="caution">
    <text evidence="2">The sequence shown here is derived from an EMBL/GenBank/DDBJ whole genome shotgun (WGS) entry which is preliminary data.</text>
</comment>
<evidence type="ECO:0000256" key="1">
    <source>
        <dbReference type="SAM" id="Phobius"/>
    </source>
</evidence>
<feature type="transmembrane region" description="Helical" evidence="1">
    <location>
        <begin position="92"/>
        <end position="123"/>
    </location>
</feature>
<name>A0A2V2YP68_9BACL</name>
<keyword evidence="1" id="KW-1133">Transmembrane helix</keyword>
<dbReference type="EMBL" id="QGTQ01000020">
    <property type="protein sequence ID" value="PWV97894.1"/>
    <property type="molecule type" value="Genomic_DNA"/>
</dbReference>